<protein>
    <recommendedName>
        <fullName evidence="4">HTH tetR-type domain-containing protein</fullName>
    </recommendedName>
</protein>
<comment type="caution">
    <text evidence="5">The sequence shown here is derived from an EMBL/GenBank/DDBJ whole genome shotgun (WGS) entry which is preliminary data.</text>
</comment>
<evidence type="ECO:0000313" key="5">
    <source>
        <dbReference type="EMBL" id="ODN71488.1"/>
    </source>
</evidence>
<keyword evidence="1 2" id="KW-0238">DNA-binding</keyword>
<evidence type="ECO:0000256" key="1">
    <source>
        <dbReference type="ARBA" id="ARBA00023125"/>
    </source>
</evidence>
<dbReference type="PROSITE" id="PS50977">
    <property type="entry name" value="HTH_TETR_2"/>
    <property type="match status" value="1"/>
</dbReference>
<dbReference type="InterPro" id="IPR009057">
    <property type="entry name" value="Homeodomain-like_sf"/>
</dbReference>
<evidence type="ECO:0000256" key="2">
    <source>
        <dbReference type="PROSITE-ProRule" id="PRU00335"/>
    </source>
</evidence>
<sequence>MTSTDQRQKIVEAFLQRLADGGWEALTLADVAADAGLSPAELRADYDGRLAILAEFMRRTDMAVLEAIDPEMAAEPARERLFDVLMRRLDVIAPHKTAVKKLLLAARRDPALALALNGLAVTSMRWMMVAAATDRPGLPGSCGRRALPPSGPAPWKPG</sequence>
<dbReference type="GO" id="GO:0003677">
    <property type="term" value="F:DNA binding"/>
    <property type="evidence" value="ECO:0007669"/>
    <property type="project" value="UniProtKB-UniRule"/>
</dbReference>
<feature type="DNA-binding region" description="H-T-H motif" evidence="2">
    <location>
        <begin position="27"/>
        <end position="46"/>
    </location>
</feature>
<accession>A0A1E3H572</accession>
<proteinExistence type="predicted"/>
<dbReference type="AlphaFoldDB" id="A0A1E3H572"/>
<dbReference type="EMBL" id="MCRJ01000020">
    <property type="protein sequence ID" value="ODN71488.1"/>
    <property type="molecule type" value="Genomic_DNA"/>
</dbReference>
<organism evidence="5 6">
    <name type="scientific">Methylobrevis pamukkalensis</name>
    <dbReference type="NCBI Taxonomy" id="1439726"/>
    <lineage>
        <taxon>Bacteria</taxon>
        <taxon>Pseudomonadati</taxon>
        <taxon>Pseudomonadota</taxon>
        <taxon>Alphaproteobacteria</taxon>
        <taxon>Hyphomicrobiales</taxon>
        <taxon>Pleomorphomonadaceae</taxon>
        <taxon>Methylobrevis</taxon>
    </lineage>
</organism>
<dbReference type="SUPFAM" id="SSF46689">
    <property type="entry name" value="Homeodomain-like"/>
    <property type="match status" value="1"/>
</dbReference>
<dbReference type="RefSeq" id="WP_069306161.1">
    <property type="nucleotide sequence ID" value="NZ_MCRJ01000020.1"/>
</dbReference>
<dbReference type="Proteomes" id="UP000094622">
    <property type="component" value="Unassembled WGS sequence"/>
</dbReference>
<dbReference type="InterPro" id="IPR001647">
    <property type="entry name" value="HTH_TetR"/>
</dbReference>
<name>A0A1E3H572_9HYPH</name>
<reference evidence="5 6" key="1">
    <citation type="submission" date="2016-07" db="EMBL/GenBank/DDBJ databases">
        <title>Draft Genome Sequence of Methylobrevis pamukkalensis PK2.</title>
        <authorList>
            <person name="Vasilenko O.V."/>
            <person name="Doronina N.V."/>
            <person name="Shmareva M.N."/>
            <person name="Tarlachkov S.V."/>
            <person name="Mustakhimov I."/>
            <person name="Trotsenko Y.A."/>
        </authorList>
    </citation>
    <scope>NUCLEOTIDE SEQUENCE [LARGE SCALE GENOMIC DNA]</scope>
    <source>
        <strain evidence="5 6">PK2</strain>
    </source>
</reference>
<feature type="compositionally biased region" description="Pro residues" evidence="3">
    <location>
        <begin position="149"/>
        <end position="158"/>
    </location>
</feature>
<evidence type="ECO:0000259" key="4">
    <source>
        <dbReference type="PROSITE" id="PS50977"/>
    </source>
</evidence>
<keyword evidence="6" id="KW-1185">Reference proteome</keyword>
<feature type="domain" description="HTH tetR-type" evidence="4">
    <location>
        <begin position="4"/>
        <end position="64"/>
    </location>
</feature>
<evidence type="ECO:0000256" key="3">
    <source>
        <dbReference type="SAM" id="MobiDB-lite"/>
    </source>
</evidence>
<dbReference type="Gene3D" id="1.10.357.10">
    <property type="entry name" value="Tetracycline Repressor, domain 2"/>
    <property type="match status" value="1"/>
</dbReference>
<dbReference type="OrthoDB" id="7828598at2"/>
<evidence type="ECO:0000313" key="6">
    <source>
        <dbReference type="Proteomes" id="UP000094622"/>
    </source>
</evidence>
<feature type="region of interest" description="Disordered" evidence="3">
    <location>
        <begin position="138"/>
        <end position="158"/>
    </location>
</feature>
<gene>
    <name evidence="5" type="ORF">A6302_01177</name>
</gene>